<protein>
    <recommendedName>
        <fullName evidence="2">F-box domain-containing protein</fullName>
    </recommendedName>
</protein>
<evidence type="ECO:0000259" key="2">
    <source>
        <dbReference type="PROSITE" id="PS50181"/>
    </source>
</evidence>
<evidence type="ECO:0000313" key="3">
    <source>
        <dbReference type="EMBL" id="RPA86549.1"/>
    </source>
</evidence>
<reference evidence="3 4" key="1">
    <citation type="journal article" date="2018" name="Nat. Ecol. Evol.">
        <title>Pezizomycetes genomes reveal the molecular basis of ectomycorrhizal truffle lifestyle.</title>
        <authorList>
            <person name="Murat C."/>
            <person name="Payen T."/>
            <person name="Noel B."/>
            <person name="Kuo A."/>
            <person name="Morin E."/>
            <person name="Chen J."/>
            <person name="Kohler A."/>
            <person name="Krizsan K."/>
            <person name="Balestrini R."/>
            <person name="Da Silva C."/>
            <person name="Montanini B."/>
            <person name="Hainaut M."/>
            <person name="Levati E."/>
            <person name="Barry K.W."/>
            <person name="Belfiori B."/>
            <person name="Cichocki N."/>
            <person name="Clum A."/>
            <person name="Dockter R.B."/>
            <person name="Fauchery L."/>
            <person name="Guy J."/>
            <person name="Iotti M."/>
            <person name="Le Tacon F."/>
            <person name="Lindquist E.A."/>
            <person name="Lipzen A."/>
            <person name="Malagnac F."/>
            <person name="Mello A."/>
            <person name="Molinier V."/>
            <person name="Miyauchi S."/>
            <person name="Poulain J."/>
            <person name="Riccioni C."/>
            <person name="Rubini A."/>
            <person name="Sitrit Y."/>
            <person name="Splivallo R."/>
            <person name="Traeger S."/>
            <person name="Wang M."/>
            <person name="Zifcakova L."/>
            <person name="Wipf D."/>
            <person name="Zambonelli A."/>
            <person name="Paolocci F."/>
            <person name="Nowrousian M."/>
            <person name="Ottonello S."/>
            <person name="Baldrian P."/>
            <person name="Spatafora J.W."/>
            <person name="Henrissat B."/>
            <person name="Nagy L.G."/>
            <person name="Aury J.M."/>
            <person name="Wincker P."/>
            <person name="Grigoriev I.V."/>
            <person name="Bonfante P."/>
            <person name="Martin F.M."/>
        </authorList>
    </citation>
    <scope>NUCLEOTIDE SEQUENCE [LARGE SCALE GENOMIC DNA]</scope>
    <source>
        <strain evidence="3 4">RN42</strain>
    </source>
</reference>
<sequence>MVMKYLYSKPESKRSTNYYQETDPIRYIFTPGHPPFPQNLKMPRSFPDFPPPFSVQRPITFQRLPPIILSRIVKHIPDFDSLSSLTRTCHKLYYVVISTPDLLAQISRNYFPQRCLELLEVWRKGGMTADARDVLRFGIFSKLPQLAFVSLNPKTMFIEDRKGDLTIGSEPHSIYTAEIRRMKSDWWKVRCLAALCIVSELIIKSIDSQCRAQAAFDEEHHPDVQLDRALHEFKKGKVEEYLIEYRKVMKEMLAGRLSPEDFVDYFRLDGRFAVAPQTPVRNTERPVTPTRNFSQDTQDDSYDYDMLPSVPNSPVDAPTELGDSSFLTNLYETNTYQREPAPTAIEDIANAIFVILICFRDFKAGPPSPRWVRDAGRGRMRMYAPPAAERFKDNLWALANSKEFDIVSKYCDIASTDKTADVILHEAWREMLSFATLDFEWEVREWEEGMSNASLMSSEGG</sequence>
<gene>
    <name evidence="3" type="ORF">BJ508DRAFT_347740</name>
</gene>
<dbReference type="EMBL" id="ML119649">
    <property type="protein sequence ID" value="RPA86549.1"/>
    <property type="molecule type" value="Genomic_DNA"/>
</dbReference>
<evidence type="ECO:0000313" key="4">
    <source>
        <dbReference type="Proteomes" id="UP000275078"/>
    </source>
</evidence>
<name>A0A3N4IKZ8_ASCIM</name>
<dbReference type="InterPro" id="IPR001810">
    <property type="entry name" value="F-box_dom"/>
</dbReference>
<organism evidence="3 4">
    <name type="scientific">Ascobolus immersus RN42</name>
    <dbReference type="NCBI Taxonomy" id="1160509"/>
    <lineage>
        <taxon>Eukaryota</taxon>
        <taxon>Fungi</taxon>
        <taxon>Dikarya</taxon>
        <taxon>Ascomycota</taxon>
        <taxon>Pezizomycotina</taxon>
        <taxon>Pezizomycetes</taxon>
        <taxon>Pezizales</taxon>
        <taxon>Ascobolaceae</taxon>
        <taxon>Ascobolus</taxon>
    </lineage>
</organism>
<feature type="domain" description="F-box" evidence="2">
    <location>
        <begin position="58"/>
        <end position="106"/>
    </location>
</feature>
<dbReference type="AlphaFoldDB" id="A0A3N4IKZ8"/>
<keyword evidence="4" id="KW-1185">Reference proteome</keyword>
<dbReference type="PROSITE" id="PS50181">
    <property type="entry name" value="FBOX"/>
    <property type="match status" value="1"/>
</dbReference>
<proteinExistence type="predicted"/>
<dbReference type="Proteomes" id="UP000275078">
    <property type="component" value="Unassembled WGS sequence"/>
</dbReference>
<evidence type="ECO:0000256" key="1">
    <source>
        <dbReference type="SAM" id="MobiDB-lite"/>
    </source>
</evidence>
<accession>A0A3N4IKZ8</accession>
<feature type="region of interest" description="Disordered" evidence="1">
    <location>
        <begin position="281"/>
        <end position="301"/>
    </location>
</feature>